<dbReference type="SUPFAM" id="SSF75217">
    <property type="entry name" value="alpha/beta knot"/>
    <property type="match status" value="1"/>
</dbReference>
<gene>
    <name evidence="15" type="primary">trmD</name>
    <name evidence="19" type="ORF">COU31_04750</name>
</gene>
<evidence type="ECO:0000256" key="11">
    <source>
        <dbReference type="ARBA" id="ARBA00022694"/>
    </source>
</evidence>
<evidence type="ECO:0000256" key="5">
    <source>
        <dbReference type="ARBA" id="ARBA00012807"/>
    </source>
</evidence>
<accession>A0A2M6W2U7</accession>
<dbReference type="FunFam" id="3.40.1280.10:FF:000001">
    <property type="entry name" value="tRNA (guanine-N(1)-)-methyltransferase"/>
    <property type="match status" value="1"/>
</dbReference>
<evidence type="ECO:0000256" key="9">
    <source>
        <dbReference type="ARBA" id="ARBA00022679"/>
    </source>
</evidence>
<dbReference type="PANTHER" id="PTHR46417">
    <property type="entry name" value="TRNA (GUANINE-N(1)-)-METHYLTRANSFERASE"/>
    <property type="match status" value="1"/>
</dbReference>
<reference evidence="20" key="1">
    <citation type="submission" date="2017-09" db="EMBL/GenBank/DDBJ databases">
        <title>Depth-based differentiation of microbial function through sediment-hosted aquifers and enrichment of novel symbionts in the deep terrestrial subsurface.</title>
        <authorList>
            <person name="Probst A.J."/>
            <person name="Ladd B."/>
            <person name="Jarett J.K."/>
            <person name="Geller-Mcgrath D.E."/>
            <person name="Sieber C.M.K."/>
            <person name="Emerson J.B."/>
            <person name="Anantharaman K."/>
            <person name="Thomas B.C."/>
            <person name="Malmstrom R."/>
            <person name="Stieglmeier M."/>
            <person name="Klingl A."/>
            <person name="Woyke T."/>
            <person name="Ryan C.M."/>
            <person name="Banfield J.F."/>
        </authorList>
    </citation>
    <scope>NUCLEOTIDE SEQUENCE [LARGE SCALE GENOMIC DNA]</scope>
</reference>
<dbReference type="HAMAP" id="MF_00605">
    <property type="entry name" value="TrmD"/>
    <property type="match status" value="1"/>
</dbReference>
<name>A0A2M6W2U7_9BACT</name>
<dbReference type="Gene3D" id="3.40.1280.10">
    <property type="match status" value="1"/>
</dbReference>
<dbReference type="GO" id="GO:0052906">
    <property type="term" value="F:tRNA (guanine(37)-N1)-methyltransferase activity"/>
    <property type="evidence" value="ECO:0007669"/>
    <property type="project" value="UniProtKB-UniRule"/>
</dbReference>
<dbReference type="InterPro" id="IPR023148">
    <property type="entry name" value="tRNA_m1G_MeTrfase_C_sf"/>
</dbReference>
<evidence type="ECO:0000256" key="17">
    <source>
        <dbReference type="RuleBase" id="RU003464"/>
    </source>
</evidence>
<keyword evidence="8 15" id="KW-0489">Methyltransferase</keyword>
<dbReference type="CDD" id="cd18080">
    <property type="entry name" value="TrmD-like"/>
    <property type="match status" value="1"/>
</dbReference>
<dbReference type="Pfam" id="PF01746">
    <property type="entry name" value="tRNA_m1G_MT"/>
    <property type="match status" value="1"/>
</dbReference>
<comment type="caution">
    <text evidence="19">The sequence shown here is derived from an EMBL/GenBank/DDBJ whole genome shotgun (WGS) entry which is preliminary data.</text>
</comment>
<evidence type="ECO:0000256" key="8">
    <source>
        <dbReference type="ARBA" id="ARBA00022603"/>
    </source>
</evidence>
<comment type="catalytic activity">
    <reaction evidence="14 15 17">
        <text>guanosine(37) in tRNA + S-adenosyl-L-methionine = N(1)-methylguanosine(37) in tRNA + S-adenosyl-L-homocysteine + H(+)</text>
        <dbReference type="Rhea" id="RHEA:36899"/>
        <dbReference type="Rhea" id="RHEA-COMP:10145"/>
        <dbReference type="Rhea" id="RHEA-COMP:10147"/>
        <dbReference type="ChEBI" id="CHEBI:15378"/>
        <dbReference type="ChEBI" id="CHEBI:57856"/>
        <dbReference type="ChEBI" id="CHEBI:59789"/>
        <dbReference type="ChEBI" id="CHEBI:73542"/>
        <dbReference type="ChEBI" id="CHEBI:74269"/>
        <dbReference type="EC" id="2.1.1.228"/>
    </reaction>
</comment>
<dbReference type="InterPro" id="IPR002649">
    <property type="entry name" value="tRNA_m1G_MeTrfase_TrmD"/>
</dbReference>
<protein>
    <recommendedName>
        <fullName evidence="6 15">tRNA (guanine-N(1)-)-methyltransferase</fullName>
        <ecNumber evidence="5 15">2.1.1.228</ecNumber>
    </recommendedName>
    <alternativeName>
        <fullName evidence="12 15">M1G-methyltransferase</fullName>
    </alternativeName>
    <alternativeName>
        <fullName evidence="13 15">tRNA [GM37] methyltransferase</fullName>
    </alternativeName>
</protein>
<evidence type="ECO:0000256" key="1">
    <source>
        <dbReference type="ARBA" id="ARBA00002634"/>
    </source>
</evidence>
<evidence type="ECO:0000256" key="14">
    <source>
        <dbReference type="ARBA" id="ARBA00047783"/>
    </source>
</evidence>
<evidence type="ECO:0000256" key="4">
    <source>
        <dbReference type="ARBA" id="ARBA00011738"/>
    </source>
</evidence>
<comment type="subunit">
    <text evidence="4 15 17">Homodimer.</text>
</comment>
<evidence type="ECO:0000256" key="2">
    <source>
        <dbReference type="ARBA" id="ARBA00004496"/>
    </source>
</evidence>
<feature type="binding site" evidence="15 16">
    <location>
        <position position="131"/>
    </location>
    <ligand>
        <name>S-adenosyl-L-methionine</name>
        <dbReference type="ChEBI" id="CHEBI:59789"/>
    </ligand>
</feature>
<proteinExistence type="inferred from homology"/>
<evidence type="ECO:0000313" key="19">
    <source>
        <dbReference type="EMBL" id="PIT87055.1"/>
    </source>
</evidence>
<comment type="caution">
    <text evidence="15">Lacks conserved residue(s) required for the propagation of feature annotation.</text>
</comment>
<keyword evidence="10 15" id="KW-0949">S-adenosyl-L-methionine</keyword>
<dbReference type="PANTHER" id="PTHR46417:SF1">
    <property type="entry name" value="TRNA (GUANINE-N(1)-)-METHYLTRANSFERASE"/>
    <property type="match status" value="1"/>
</dbReference>
<feature type="domain" description="tRNA methyltransferase TRMD/TRM10-type" evidence="18">
    <location>
        <begin position="1"/>
        <end position="242"/>
    </location>
</feature>
<dbReference type="InterPro" id="IPR016009">
    <property type="entry name" value="tRNA_MeTrfase_TRMD/TRM10"/>
</dbReference>
<dbReference type="EMBL" id="PFBX01000054">
    <property type="protein sequence ID" value="PIT87055.1"/>
    <property type="molecule type" value="Genomic_DNA"/>
</dbReference>
<dbReference type="Proteomes" id="UP000231183">
    <property type="component" value="Unassembled WGS sequence"/>
</dbReference>
<dbReference type="InterPro" id="IPR029028">
    <property type="entry name" value="Alpha/beta_knot_MTases"/>
</dbReference>
<dbReference type="InterPro" id="IPR029026">
    <property type="entry name" value="tRNA_m1G_MTases_N"/>
</dbReference>
<evidence type="ECO:0000256" key="13">
    <source>
        <dbReference type="ARBA" id="ARBA00033392"/>
    </source>
</evidence>
<organism evidence="19 20">
    <name type="scientific">Candidatus Magasanikbacteria bacterium CG10_big_fil_rev_8_21_14_0_10_40_10</name>
    <dbReference type="NCBI Taxonomy" id="1974648"/>
    <lineage>
        <taxon>Bacteria</taxon>
        <taxon>Candidatus Magasanikiibacteriota</taxon>
    </lineage>
</organism>
<dbReference type="Gene3D" id="1.10.1270.20">
    <property type="entry name" value="tRNA(m1g37)methyltransferase, domain 2"/>
    <property type="match status" value="1"/>
</dbReference>
<dbReference type="PIRSF" id="PIRSF000386">
    <property type="entry name" value="tRNA_mtase"/>
    <property type="match status" value="1"/>
</dbReference>
<dbReference type="NCBIfam" id="TIGR00088">
    <property type="entry name" value="trmD"/>
    <property type="match status" value="1"/>
</dbReference>
<dbReference type="NCBIfam" id="NF000648">
    <property type="entry name" value="PRK00026.1"/>
    <property type="match status" value="1"/>
</dbReference>
<keyword evidence="7 15" id="KW-0963">Cytoplasm</keyword>
<evidence type="ECO:0000256" key="3">
    <source>
        <dbReference type="ARBA" id="ARBA00007630"/>
    </source>
</evidence>
<evidence type="ECO:0000256" key="16">
    <source>
        <dbReference type="PIRSR" id="PIRSR000386-1"/>
    </source>
</evidence>
<evidence type="ECO:0000259" key="18">
    <source>
        <dbReference type="Pfam" id="PF01746"/>
    </source>
</evidence>
<evidence type="ECO:0000313" key="20">
    <source>
        <dbReference type="Proteomes" id="UP000231183"/>
    </source>
</evidence>
<keyword evidence="9 15" id="KW-0808">Transferase</keyword>
<sequence>MKFNIITVFPEIIIHYGLQSILGRAQKNNLIEIKAVNLRDFASDNHRTVDDTPYGGGPGMVMKAEPIYLALKSIKAIPFSKADGLTKLKTIFSSEIRRRKKTILLSPRGRQFDQRVAEKWARLDEITFVCGRYEGVDQRVADKLVDEEISIGPYVLAGGELGALVIIEAVSRLLPGVLGNQESLAEETFSRPADIDSAKADKNRLNQAEYPQYTKPADFKGWKVPEILLSGNHKKIKEWREKN</sequence>
<comment type="subcellular location">
    <subcellularLocation>
        <location evidence="2 15 17">Cytoplasm</location>
    </subcellularLocation>
</comment>
<evidence type="ECO:0000256" key="12">
    <source>
        <dbReference type="ARBA" id="ARBA00029736"/>
    </source>
</evidence>
<comment type="similarity">
    <text evidence="3 15 17">Belongs to the RNA methyltransferase TrmD family.</text>
</comment>
<dbReference type="EC" id="2.1.1.228" evidence="5 15"/>
<dbReference type="AlphaFoldDB" id="A0A2M6W2U7"/>
<dbReference type="GO" id="GO:0002939">
    <property type="term" value="P:tRNA N1-guanine methylation"/>
    <property type="evidence" value="ECO:0007669"/>
    <property type="project" value="TreeGrafter"/>
</dbReference>
<evidence type="ECO:0000256" key="15">
    <source>
        <dbReference type="HAMAP-Rule" id="MF_00605"/>
    </source>
</evidence>
<evidence type="ECO:0000256" key="6">
    <source>
        <dbReference type="ARBA" id="ARBA00014679"/>
    </source>
</evidence>
<evidence type="ECO:0000256" key="7">
    <source>
        <dbReference type="ARBA" id="ARBA00022490"/>
    </source>
</evidence>
<comment type="function">
    <text evidence="1 15 17">Specifically methylates guanosine-37 in various tRNAs.</text>
</comment>
<keyword evidence="11 15" id="KW-0819">tRNA processing</keyword>
<evidence type="ECO:0000256" key="10">
    <source>
        <dbReference type="ARBA" id="ARBA00022691"/>
    </source>
</evidence>
<dbReference type="GO" id="GO:0005829">
    <property type="term" value="C:cytosol"/>
    <property type="evidence" value="ECO:0007669"/>
    <property type="project" value="TreeGrafter"/>
</dbReference>